<evidence type="ECO:0000313" key="2">
    <source>
        <dbReference type="Proteomes" id="UP001246858"/>
    </source>
</evidence>
<accession>A0ACC6L0F6</accession>
<comment type="caution">
    <text evidence="1">The sequence shown here is derived from an EMBL/GenBank/DDBJ whole genome shotgun (WGS) entry which is preliminary data.</text>
</comment>
<dbReference type="Proteomes" id="UP001246858">
    <property type="component" value="Unassembled WGS sequence"/>
</dbReference>
<organism evidence="1 2">
    <name type="scientific">Pedobacter africanus</name>
    <dbReference type="NCBI Taxonomy" id="151894"/>
    <lineage>
        <taxon>Bacteria</taxon>
        <taxon>Pseudomonadati</taxon>
        <taxon>Bacteroidota</taxon>
        <taxon>Sphingobacteriia</taxon>
        <taxon>Sphingobacteriales</taxon>
        <taxon>Sphingobacteriaceae</taxon>
        <taxon>Pedobacter</taxon>
    </lineage>
</organism>
<sequence length="240" mass="26138">MTTDKKIRLAGLLILSGMCSGIFSVAPAVDSKTYLTAAAQNSNGVLLAAVFQFIMSLTYMGVAILLYPEIKRFNRSLSIGFLGFRILAAALSIIGTTLLLAVLALSEAYLQNPSQGSVGPGLLGNVLKASRDYVNHVFMVLVLCTGNYLCYLLLYRSKLIPQWLSLWGMVGAFLAVSASILFLFRQVDVITYGYLALNVPTAIHELVLGIWLIVKGFNKSDLQPAAPSYTPLSSFRSFFY</sequence>
<dbReference type="EMBL" id="JAVDTF010000003">
    <property type="protein sequence ID" value="MDR6784984.1"/>
    <property type="molecule type" value="Genomic_DNA"/>
</dbReference>
<proteinExistence type="predicted"/>
<name>A0ACC6L0F6_9SPHI</name>
<evidence type="ECO:0000313" key="1">
    <source>
        <dbReference type="EMBL" id="MDR6784984.1"/>
    </source>
</evidence>
<keyword evidence="2" id="KW-1185">Reference proteome</keyword>
<reference evidence="1" key="1">
    <citation type="submission" date="2023-07" db="EMBL/GenBank/DDBJ databases">
        <title>Sorghum-associated microbial communities from plants grown in Nebraska, USA.</title>
        <authorList>
            <person name="Schachtman D."/>
        </authorList>
    </citation>
    <scope>NUCLEOTIDE SEQUENCE</scope>
    <source>
        <strain evidence="1">2697</strain>
    </source>
</reference>
<gene>
    <name evidence="1" type="ORF">J2X78_003558</name>
</gene>
<protein>
    <submittedName>
        <fullName evidence="1">Uncharacterized protein</fullName>
    </submittedName>
</protein>